<proteinExistence type="predicted"/>
<evidence type="ECO:0000313" key="1">
    <source>
        <dbReference type="EMBL" id="EHQ06444.1"/>
    </source>
</evidence>
<name>H2CCX4_9LEPT</name>
<sequence length="195" mass="22029">MFIEKVFATNSLLRCGSVAFLFSLAALGCSERPPEAELAKRVLALLGKMPADEVVYMKMIGSKEPGDLSPREAAMLVVAIDELKAMAEQLVRADPGGDVQPFTLAAVSSYSMPAVIRGYQAGTYMRFIGRFRYPRTDVDYIEYKNHVDELGKDKDFRESVREKVLSDEQLDEYETLFDHLRDIDSERAYLRSIKK</sequence>
<reference evidence="1 2" key="1">
    <citation type="submission" date="2011-10" db="EMBL/GenBank/DDBJ databases">
        <title>The Improved High-Quality Draft genome of Leptonema illini DSM 21528.</title>
        <authorList>
            <consortium name="US DOE Joint Genome Institute (JGI-PGF)"/>
            <person name="Lucas S."/>
            <person name="Copeland A."/>
            <person name="Lapidus A."/>
            <person name="Glavina del Rio T."/>
            <person name="Dalin E."/>
            <person name="Tice H."/>
            <person name="Bruce D."/>
            <person name="Goodwin L."/>
            <person name="Pitluck S."/>
            <person name="Peters L."/>
            <person name="Mikhailova N."/>
            <person name="Held B."/>
            <person name="Kyrpides N."/>
            <person name="Mavromatis K."/>
            <person name="Ivanova N."/>
            <person name="Markowitz V."/>
            <person name="Cheng J.-F."/>
            <person name="Hugenholtz P."/>
            <person name="Woyke T."/>
            <person name="Wu D."/>
            <person name="Gronow S."/>
            <person name="Wellnitz S."/>
            <person name="Brambilla E.-M."/>
            <person name="Klenk H.-P."/>
            <person name="Eisen J.A."/>
        </authorList>
    </citation>
    <scope>NUCLEOTIDE SEQUENCE [LARGE SCALE GENOMIC DNA]</scope>
    <source>
        <strain evidence="1 2">DSM 21528</strain>
    </source>
</reference>
<organism evidence="1 2">
    <name type="scientific">Leptonema illini DSM 21528</name>
    <dbReference type="NCBI Taxonomy" id="929563"/>
    <lineage>
        <taxon>Bacteria</taxon>
        <taxon>Pseudomonadati</taxon>
        <taxon>Spirochaetota</taxon>
        <taxon>Spirochaetia</taxon>
        <taxon>Leptospirales</taxon>
        <taxon>Leptospiraceae</taxon>
        <taxon>Leptonema</taxon>
    </lineage>
</organism>
<evidence type="ECO:0008006" key="3">
    <source>
        <dbReference type="Google" id="ProtNLM"/>
    </source>
</evidence>
<keyword evidence="2" id="KW-1185">Reference proteome</keyword>
<dbReference type="STRING" id="183.GCA_002009735_03576"/>
<evidence type="ECO:0000313" key="2">
    <source>
        <dbReference type="Proteomes" id="UP000005737"/>
    </source>
</evidence>
<dbReference type="Proteomes" id="UP000005737">
    <property type="component" value="Unassembled WGS sequence"/>
</dbReference>
<dbReference type="PROSITE" id="PS51257">
    <property type="entry name" value="PROKAR_LIPOPROTEIN"/>
    <property type="match status" value="1"/>
</dbReference>
<dbReference type="AlphaFoldDB" id="H2CCX4"/>
<accession>H2CCX4</accession>
<protein>
    <recommendedName>
        <fullName evidence="3">Lipoprotein</fullName>
    </recommendedName>
</protein>
<gene>
    <name evidence="1" type="ORF">Lepil_1761</name>
</gene>
<dbReference type="HOGENOM" id="CLU_1394843_0_0_12"/>
<dbReference type="EMBL" id="JH597773">
    <property type="protein sequence ID" value="EHQ06444.1"/>
    <property type="molecule type" value="Genomic_DNA"/>
</dbReference>
<dbReference type="RefSeq" id="WP_002771976.1">
    <property type="nucleotide sequence ID" value="NZ_JH597773.1"/>
</dbReference>